<dbReference type="GO" id="GO:0005524">
    <property type="term" value="F:ATP binding"/>
    <property type="evidence" value="ECO:0007669"/>
    <property type="project" value="UniProtKB-KW"/>
</dbReference>
<keyword evidence="2" id="KW-0472">Membrane</keyword>
<dbReference type="InterPro" id="IPR003439">
    <property type="entry name" value="ABC_transporter-like_ATP-bd"/>
</dbReference>
<evidence type="ECO:0000259" key="5">
    <source>
        <dbReference type="PROSITE" id="PS50893"/>
    </source>
</evidence>
<dbReference type="CDD" id="cd03230">
    <property type="entry name" value="ABC_DR_subfamily_A"/>
    <property type="match status" value="1"/>
</dbReference>
<dbReference type="RefSeq" id="WP_135201838.1">
    <property type="nucleotide sequence ID" value="NZ_SPVG01000123.1"/>
</dbReference>
<keyword evidence="2" id="KW-1003">Cell membrane</keyword>
<keyword evidence="7" id="KW-1185">Reference proteome</keyword>
<proteinExistence type="predicted"/>
<dbReference type="SUPFAM" id="SSF52540">
    <property type="entry name" value="P-loop containing nucleoside triphosphate hydrolases"/>
    <property type="match status" value="1"/>
</dbReference>
<dbReference type="Gene3D" id="3.40.50.300">
    <property type="entry name" value="P-loop containing nucleotide triphosphate hydrolases"/>
    <property type="match status" value="1"/>
</dbReference>
<keyword evidence="4 6" id="KW-0067">ATP-binding</keyword>
<dbReference type="OrthoDB" id="9804819at2"/>
<dbReference type="Proteomes" id="UP000297729">
    <property type="component" value="Unassembled WGS sequence"/>
</dbReference>
<evidence type="ECO:0000256" key="4">
    <source>
        <dbReference type="ARBA" id="ARBA00022840"/>
    </source>
</evidence>
<dbReference type="PANTHER" id="PTHR42939:SF1">
    <property type="entry name" value="ABC TRANSPORTER ATP-BINDING PROTEIN ALBC-RELATED"/>
    <property type="match status" value="1"/>
</dbReference>
<evidence type="ECO:0000313" key="7">
    <source>
        <dbReference type="Proteomes" id="UP000297729"/>
    </source>
</evidence>
<keyword evidence="3" id="KW-0547">Nucleotide-binding</keyword>
<dbReference type="GO" id="GO:0016887">
    <property type="term" value="F:ATP hydrolysis activity"/>
    <property type="evidence" value="ECO:0007669"/>
    <property type="project" value="InterPro"/>
</dbReference>
<feature type="domain" description="ABC transporter" evidence="5">
    <location>
        <begin position="6"/>
        <end position="233"/>
    </location>
</feature>
<dbReference type="InterPro" id="IPR003593">
    <property type="entry name" value="AAA+_ATPase"/>
</dbReference>
<evidence type="ECO:0000256" key="1">
    <source>
        <dbReference type="ARBA" id="ARBA00022448"/>
    </source>
</evidence>
<dbReference type="InterPro" id="IPR027417">
    <property type="entry name" value="P-loop_NTPase"/>
</dbReference>
<name>A0A4Y9SFF9_9BURK</name>
<dbReference type="PANTHER" id="PTHR42939">
    <property type="entry name" value="ABC TRANSPORTER ATP-BINDING PROTEIN ALBC-RELATED"/>
    <property type="match status" value="1"/>
</dbReference>
<evidence type="ECO:0000256" key="2">
    <source>
        <dbReference type="ARBA" id="ARBA00022475"/>
    </source>
</evidence>
<dbReference type="AlphaFoldDB" id="A0A4Y9SFF9"/>
<organism evidence="6 7">
    <name type="scientific">Duganella callida</name>
    <dbReference type="NCBI Taxonomy" id="2561932"/>
    <lineage>
        <taxon>Bacteria</taxon>
        <taxon>Pseudomonadati</taxon>
        <taxon>Pseudomonadota</taxon>
        <taxon>Betaproteobacteria</taxon>
        <taxon>Burkholderiales</taxon>
        <taxon>Oxalobacteraceae</taxon>
        <taxon>Telluria group</taxon>
        <taxon>Duganella</taxon>
    </lineage>
</organism>
<evidence type="ECO:0000313" key="6">
    <source>
        <dbReference type="EMBL" id="TFW22398.1"/>
    </source>
</evidence>
<gene>
    <name evidence="6" type="ORF">E4L98_12250</name>
</gene>
<protein>
    <submittedName>
        <fullName evidence="6">ABC transporter ATP-binding protein</fullName>
    </submittedName>
</protein>
<dbReference type="PROSITE" id="PS50893">
    <property type="entry name" value="ABC_TRANSPORTER_2"/>
    <property type="match status" value="1"/>
</dbReference>
<dbReference type="EMBL" id="SPVG01000123">
    <property type="protein sequence ID" value="TFW22398.1"/>
    <property type="molecule type" value="Genomic_DNA"/>
</dbReference>
<accession>A0A4Y9SFF9</accession>
<sequence>MTESALRFQHVAKRYGAAHVLRGVDLELRAGECFGLVGVNGAGKTSLIKCLLDFCALDEGSISIFGRPHHQPAARRPLGFVPERFTPPYYLTGADFIRYLLSLQGLPYDPQAVAAMLAALDLDADALKRTVRSYSKGMTQKLGLAACLLSRKQLYILDEPMSGLDPKARALLKQQLRTLQRAGGTLFLTSHALADVDELCDRMAILHDGQIRFAGTPAECRAAYRAETLEQAFLTCIA</sequence>
<evidence type="ECO:0000256" key="3">
    <source>
        <dbReference type="ARBA" id="ARBA00022741"/>
    </source>
</evidence>
<dbReference type="Pfam" id="PF00005">
    <property type="entry name" value="ABC_tran"/>
    <property type="match status" value="1"/>
</dbReference>
<dbReference type="InterPro" id="IPR051782">
    <property type="entry name" value="ABC_Transporter_VariousFunc"/>
</dbReference>
<keyword evidence="1" id="KW-0813">Transport</keyword>
<dbReference type="SMART" id="SM00382">
    <property type="entry name" value="AAA"/>
    <property type="match status" value="1"/>
</dbReference>
<comment type="caution">
    <text evidence="6">The sequence shown here is derived from an EMBL/GenBank/DDBJ whole genome shotgun (WGS) entry which is preliminary data.</text>
</comment>
<reference evidence="6 7" key="1">
    <citation type="submission" date="2019-03" db="EMBL/GenBank/DDBJ databases">
        <title>Draft Genome Sequence of Duganella callidus sp. nov., a Novel Duganella Species Isolated from Cultivated Soil.</title>
        <authorList>
            <person name="Raths R."/>
            <person name="Peta V."/>
            <person name="Bucking H."/>
        </authorList>
    </citation>
    <scope>NUCLEOTIDE SEQUENCE [LARGE SCALE GENOMIC DNA]</scope>
    <source>
        <strain evidence="6 7">DN04</strain>
    </source>
</reference>